<feature type="compositionally biased region" description="Low complexity" evidence="1">
    <location>
        <begin position="62"/>
        <end position="71"/>
    </location>
</feature>
<name>A0A6D2IYF5_9BRAS</name>
<evidence type="ECO:0000256" key="1">
    <source>
        <dbReference type="SAM" id="MobiDB-lite"/>
    </source>
</evidence>
<evidence type="ECO:0000313" key="3">
    <source>
        <dbReference type="Proteomes" id="UP000467841"/>
    </source>
</evidence>
<protein>
    <submittedName>
        <fullName evidence="2">Uncharacterized protein</fullName>
    </submittedName>
</protein>
<accession>A0A6D2IYF5</accession>
<dbReference type="EMBL" id="CACVBM020001136">
    <property type="protein sequence ID" value="CAA7033665.1"/>
    <property type="molecule type" value="Genomic_DNA"/>
</dbReference>
<comment type="caution">
    <text evidence="2">The sequence shown here is derived from an EMBL/GenBank/DDBJ whole genome shotgun (WGS) entry which is preliminary data.</text>
</comment>
<dbReference type="Proteomes" id="UP000467841">
    <property type="component" value="Unassembled WGS sequence"/>
</dbReference>
<gene>
    <name evidence="2" type="ORF">MERR_LOCUS20900</name>
</gene>
<organism evidence="2 3">
    <name type="scientific">Microthlaspi erraticum</name>
    <dbReference type="NCBI Taxonomy" id="1685480"/>
    <lineage>
        <taxon>Eukaryota</taxon>
        <taxon>Viridiplantae</taxon>
        <taxon>Streptophyta</taxon>
        <taxon>Embryophyta</taxon>
        <taxon>Tracheophyta</taxon>
        <taxon>Spermatophyta</taxon>
        <taxon>Magnoliopsida</taxon>
        <taxon>eudicotyledons</taxon>
        <taxon>Gunneridae</taxon>
        <taxon>Pentapetalae</taxon>
        <taxon>rosids</taxon>
        <taxon>malvids</taxon>
        <taxon>Brassicales</taxon>
        <taxon>Brassicaceae</taxon>
        <taxon>Coluteocarpeae</taxon>
        <taxon>Microthlaspi</taxon>
    </lineage>
</organism>
<sequence>MKDLGNQVYCIKLRETNPNDKFFPSVSTIGNLFCVGSKILDMVVFIEYVVKDDERDNGGSPGRSLSPGRPRIPQYDRYIPTGVQHLMNNAGVHHLNHERRGSPDW</sequence>
<keyword evidence="3" id="KW-1185">Reference proteome</keyword>
<feature type="region of interest" description="Disordered" evidence="1">
    <location>
        <begin position="53"/>
        <end position="74"/>
    </location>
</feature>
<reference evidence="2" key="1">
    <citation type="submission" date="2020-01" db="EMBL/GenBank/DDBJ databases">
        <authorList>
            <person name="Mishra B."/>
        </authorList>
    </citation>
    <scope>NUCLEOTIDE SEQUENCE [LARGE SCALE GENOMIC DNA]</scope>
</reference>
<dbReference type="AlphaFoldDB" id="A0A6D2IYF5"/>
<proteinExistence type="predicted"/>
<evidence type="ECO:0000313" key="2">
    <source>
        <dbReference type="EMBL" id="CAA7033665.1"/>
    </source>
</evidence>